<sequence length="247" mass="27851">MEACDFLAIPGTSVSVEQLFSKSCHLCSDVHSSMKAETTTQAMYAKVWLKDGFFEFHSHKLISHKIQSSEKSYLQANCHLWIAALTLVHLWNTALSLGLLPHQTTVTMKNGYGIMIQLSSANGFHPDYAPFIGTTGLFCVAHCPYAEPVEHHDLGQMEYVCAHCGALHWFQEKLSKSPKNAPEFGMCCKHGEVQLPPLQQPPEYLYRMYTAMTTRLRSSGRILHSTTQPWHLLLLESIDEKNQSLQL</sequence>
<dbReference type="Proteomes" id="UP000559256">
    <property type="component" value="Unassembled WGS sequence"/>
</dbReference>
<dbReference type="InterPro" id="IPR008906">
    <property type="entry name" value="HATC_C_dom"/>
</dbReference>
<dbReference type="InterPro" id="IPR012337">
    <property type="entry name" value="RNaseH-like_sf"/>
</dbReference>
<accession>A0A8H5BTG6</accession>
<dbReference type="Pfam" id="PF05699">
    <property type="entry name" value="Dimer_Tnp_hAT"/>
    <property type="match status" value="1"/>
</dbReference>
<reference evidence="2 3" key="1">
    <citation type="journal article" date="2020" name="ISME J.">
        <title>Uncovering the hidden diversity of litter-decomposition mechanisms in mushroom-forming fungi.</title>
        <authorList>
            <person name="Floudas D."/>
            <person name="Bentzer J."/>
            <person name="Ahren D."/>
            <person name="Johansson T."/>
            <person name="Persson P."/>
            <person name="Tunlid A."/>
        </authorList>
    </citation>
    <scope>NUCLEOTIDE SEQUENCE [LARGE SCALE GENOMIC DNA]</scope>
    <source>
        <strain evidence="2 3">CBS 291.85</strain>
    </source>
</reference>
<feature type="domain" description="HAT C-terminal dimerisation" evidence="1">
    <location>
        <begin position="3"/>
        <end position="49"/>
    </location>
</feature>
<dbReference type="GO" id="GO:0046983">
    <property type="term" value="F:protein dimerization activity"/>
    <property type="evidence" value="ECO:0007669"/>
    <property type="project" value="InterPro"/>
</dbReference>
<evidence type="ECO:0000313" key="2">
    <source>
        <dbReference type="EMBL" id="KAF5328268.1"/>
    </source>
</evidence>
<organism evidence="2 3">
    <name type="scientific">Tetrapyrgos nigripes</name>
    <dbReference type="NCBI Taxonomy" id="182062"/>
    <lineage>
        <taxon>Eukaryota</taxon>
        <taxon>Fungi</taxon>
        <taxon>Dikarya</taxon>
        <taxon>Basidiomycota</taxon>
        <taxon>Agaricomycotina</taxon>
        <taxon>Agaricomycetes</taxon>
        <taxon>Agaricomycetidae</taxon>
        <taxon>Agaricales</taxon>
        <taxon>Marasmiineae</taxon>
        <taxon>Marasmiaceae</taxon>
        <taxon>Tetrapyrgos</taxon>
    </lineage>
</organism>
<dbReference type="SUPFAM" id="SSF53098">
    <property type="entry name" value="Ribonuclease H-like"/>
    <property type="match status" value="1"/>
</dbReference>
<name>A0A8H5BTG6_9AGAR</name>
<keyword evidence="3" id="KW-1185">Reference proteome</keyword>
<evidence type="ECO:0000259" key="1">
    <source>
        <dbReference type="Pfam" id="PF05699"/>
    </source>
</evidence>
<gene>
    <name evidence="2" type="ORF">D9758_017841</name>
</gene>
<comment type="caution">
    <text evidence="2">The sequence shown here is derived from an EMBL/GenBank/DDBJ whole genome shotgun (WGS) entry which is preliminary data.</text>
</comment>
<protein>
    <recommendedName>
        <fullName evidence="1">HAT C-terminal dimerisation domain-containing protein</fullName>
    </recommendedName>
</protein>
<dbReference type="EMBL" id="JAACJM010000366">
    <property type="protein sequence ID" value="KAF5328268.1"/>
    <property type="molecule type" value="Genomic_DNA"/>
</dbReference>
<proteinExistence type="predicted"/>
<evidence type="ECO:0000313" key="3">
    <source>
        <dbReference type="Proteomes" id="UP000559256"/>
    </source>
</evidence>
<dbReference type="AlphaFoldDB" id="A0A8H5BTG6"/>
<dbReference type="OrthoDB" id="3264316at2759"/>